<dbReference type="RefSeq" id="WP_115493031.1">
    <property type="nucleotide sequence ID" value="NZ_JACHWW010000002.1"/>
</dbReference>
<name>A0A395LG94_9SPHN</name>
<accession>A0A395LG94</accession>
<reference evidence="2 3" key="1">
    <citation type="submission" date="2018-07" db="EMBL/GenBank/DDBJ databases">
        <title>Erythrobacter nanhaiensis sp. nov., a novel member of the genus Erythrobacter isolated from the South China Sea.</title>
        <authorList>
            <person name="Chen X."/>
            <person name="Liu J."/>
        </authorList>
    </citation>
    <scope>NUCLEOTIDE SEQUENCE [LARGE SCALE GENOMIC DNA]</scope>
    <source>
        <strain evidence="2 3">S-5</strain>
    </source>
</reference>
<dbReference type="PANTHER" id="PTHR43798:SF5">
    <property type="entry name" value="MONOACYLGLYCEROL LIPASE ABHD6"/>
    <property type="match status" value="1"/>
</dbReference>
<dbReference type="Gene3D" id="3.40.50.1820">
    <property type="entry name" value="alpha/beta hydrolase"/>
    <property type="match status" value="1"/>
</dbReference>
<comment type="caution">
    <text evidence="2">The sequence shown here is derived from an EMBL/GenBank/DDBJ whole genome shotgun (WGS) entry which is preliminary data.</text>
</comment>
<evidence type="ECO:0000313" key="3">
    <source>
        <dbReference type="Proteomes" id="UP000254101"/>
    </source>
</evidence>
<sequence>MIPFADIDMCLRGWGLFGSPPTTTSRKTGRNGEPGGPLSAKVTFEKVDGHTLRVARWRLDQASDKPPLLFFNGIGANIEAVAPLAEALTERGFIMFDMPGTGESPDPLLPYNPFTMSWTALSLLDRFGLDEVDVMGMSWGGSMAQHFALQHGGHVRRVVLAATSPGMLMIPGDPKMLAEMVDPSSAINEMLVGEYLTAMGNADVSKLARNTIGSITAPSTTGYFYQLMALAGWTSLPALPFLDKPVLVMMGENDPIVPLSNGKLLAGTIPNARLEVFEDAGHLFLMTHPEKSIRLLREFLDAPEDA</sequence>
<dbReference type="GO" id="GO:0047372">
    <property type="term" value="F:monoacylglycerol lipase activity"/>
    <property type="evidence" value="ECO:0007669"/>
    <property type="project" value="TreeGrafter"/>
</dbReference>
<dbReference type="InterPro" id="IPR029058">
    <property type="entry name" value="AB_hydrolase_fold"/>
</dbReference>
<keyword evidence="2" id="KW-0378">Hydrolase</keyword>
<evidence type="ECO:0000259" key="1">
    <source>
        <dbReference type="Pfam" id="PF00561"/>
    </source>
</evidence>
<gene>
    <name evidence="2" type="ORF">DL238_13765</name>
</gene>
<dbReference type="Pfam" id="PF00561">
    <property type="entry name" value="Abhydrolase_1"/>
    <property type="match status" value="1"/>
</dbReference>
<dbReference type="Proteomes" id="UP000254101">
    <property type="component" value="Unassembled WGS sequence"/>
</dbReference>
<dbReference type="SUPFAM" id="SSF53474">
    <property type="entry name" value="alpha/beta-Hydrolases"/>
    <property type="match status" value="1"/>
</dbReference>
<dbReference type="GO" id="GO:0046464">
    <property type="term" value="P:acylglycerol catabolic process"/>
    <property type="evidence" value="ECO:0007669"/>
    <property type="project" value="TreeGrafter"/>
</dbReference>
<evidence type="ECO:0000313" key="2">
    <source>
        <dbReference type="EMBL" id="RDS75763.1"/>
    </source>
</evidence>
<dbReference type="GO" id="GO:0016020">
    <property type="term" value="C:membrane"/>
    <property type="evidence" value="ECO:0007669"/>
    <property type="project" value="TreeGrafter"/>
</dbReference>
<dbReference type="InterPro" id="IPR000073">
    <property type="entry name" value="AB_hydrolase_1"/>
</dbReference>
<proteinExistence type="predicted"/>
<dbReference type="OrthoDB" id="7616518at2"/>
<dbReference type="AlphaFoldDB" id="A0A395LG94"/>
<organism evidence="2 3">
    <name type="scientific">Alteriqipengyuania lutimaris</name>
    <dbReference type="NCBI Taxonomy" id="1538146"/>
    <lineage>
        <taxon>Bacteria</taxon>
        <taxon>Pseudomonadati</taxon>
        <taxon>Pseudomonadota</taxon>
        <taxon>Alphaproteobacteria</taxon>
        <taxon>Sphingomonadales</taxon>
        <taxon>Erythrobacteraceae</taxon>
        <taxon>Alteriqipengyuania</taxon>
    </lineage>
</organism>
<feature type="domain" description="AB hydrolase-1" evidence="1">
    <location>
        <begin position="66"/>
        <end position="289"/>
    </location>
</feature>
<dbReference type="PRINTS" id="PR00111">
    <property type="entry name" value="ABHYDROLASE"/>
</dbReference>
<dbReference type="EMBL" id="QRBB01000002">
    <property type="protein sequence ID" value="RDS75763.1"/>
    <property type="molecule type" value="Genomic_DNA"/>
</dbReference>
<dbReference type="PANTHER" id="PTHR43798">
    <property type="entry name" value="MONOACYLGLYCEROL LIPASE"/>
    <property type="match status" value="1"/>
</dbReference>
<keyword evidence="3" id="KW-1185">Reference proteome</keyword>
<dbReference type="InterPro" id="IPR050266">
    <property type="entry name" value="AB_hydrolase_sf"/>
</dbReference>
<protein>
    <submittedName>
        <fullName evidence="2">Alpha/beta fold hydrolase</fullName>
    </submittedName>
</protein>